<feature type="non-terminal residue" evidence="1">
    <location>
        <position position="43"/>
    </location>
</feature>
<evidence type="ECO:0000313" key="1">
    <source>
        <dbReference type="EMBL" id="SVC75574.1"/>
    </source>
</evidence>
<proteinExistence type="predicted"/>
<gene>
    <name evidence="1" type="ORF">METZ01_LOCUS328428</name>
</gene>
<reference evidence="1" key="1">
    <citation type="submission" date="2018-05" db="EMBL/GenBank/DDBJ databases">
        <authorList>
            <person name="Lanie J.A."/>
            <person name="Ng W.-L."/>
            <person name="Kazmierczak K.M."/>
            <person name="Andrzejewski T.M."/>
            <person name="Davidsen T.M."/>
            <person name="Wayne K.J."/>
            <person name="Tettelin H."/>
            <person name="Glass J.I."/>
            <person name="Rusch D."/>
            <person name="Podicherti R."/>
            <person name="Tsui H.-C.T."/>
            <person name="Winkler M.E."/>
        </authorList>
    </citation>
    <scope>NUCLEOTIDE SEQUENCE</scope>
</reference>
<name>A0A382PQG8_9ZZZZ</name>
<protein>
    <submittedName>
        <fullName evidence="1">Uncharacterized protein</fullName>
    </submittedName>
</protein>
<dbReference type="EMBL" id="UINC01109029">
    <property type="protein sequence ID" value="SVC75574.1"/>
    <property type="molecule type" value="Genomic_DNA"/>
</dbReference>
<accession>A0A382PQG8</accession>
<organism evidence="1">
    <name type="scientific">marine metagenome</name>
    <dbReference type="NCBI Taxonomy" id="408172"/>
    <lineage>
        <taxon>unclassified sequences</taxon>
        <taxon>metagenomes</taxon>
        <taxon>ecological metagenomes</taxon>
    </lineage>
</organism>
<sequence>MQTRNACAQCGNTYAAEARLLNQFGQLVGVGETVDALDQIAIS</sequence>
<dbReference type="AlphaFoldDB" id="A0A382PQG8"/>